<feature type="transmembrane region" description="Helical" evidence="1">
    <location>
        <begin position="12"/>
        <end position="32"/>
    </location>
</feature>
<feature type="transmembrane region" description="Helical" evidence="1">
    <location>
        <begin position="54"/>
        <end position="78"/>
    </location>
</feature>
<keyword evidence="3" id="KW-1185">Reference proteome</keyword>
<keyword evidence="1" id="KW-0812">Transmembrane</keyword>
<name>A0A4V3HFV3_9BACT</name>
<dbReference type="InterPro" id="IPR010398">
    <property type="entry name" value="DUF997"/>
</dbReference>
<dbReference type="PANTHER" id="PTHR39174:SF1">
    <property type="entry name" value="INNER MEMBRANE PROTEIN"/>
    <property type="match status" value="1"/>
</dbReference>
<dbReference type="RefSeq" id="WP_133958938.1">
    <property type="nucleotide sequence ID" value="NZ_SORI01000023.1"/>
</dbReference>
<organism evidence="2 3">
    <name type="scientific">Aminivibrio pyruvatiphilus</name>
    <dbReference type="NCBI Taxonomy" id="1005740"/>
    <lineage>
        <taxon>Bacteria</taxon>
        <taxon>Thermotogati</taxon>
        <taxon>Synergistota</taxon>
        <taxon>Synergistia</taxon>
        <taxon>Synergistales</taxon>
        <taxon>Aminobacteriaceae</taxon>
        <taxon>Aminivibrio</taxon>
    </lineage>
</organism>
<sequence>MKFKEDSRYRQANREAVISLGMYVLFFAWWYFTAYGLGSGDPGEYTYVLGLPSWFFYSCIVGYIGISLVVWAVVRLFFSEDSIEGNDPEEAGGPQS</sequence>
<accession>A0A4V3HFV3</accession>
<evidence type="ECO:0000256" key="1">
    <source>
        <dbReference type="SAM" id="Phobius"/>
    </source>
</evidence>
<reference evidence="2 3" key="1">
    <citation type="submission" date="2019-03" db="EMBL/GenBank/DDBJ databases">
        <title>Genomic Encyclopedia of Type Strains, Phase IV (KMG-IV): sequencing the most valuable type-strain genomes for metagenomic binning, comparative biology and taxonomic classification.</title>
        <authorList>
            <person name="Goeker M."/>
        </authorList>
    </citation>
    <scope>NUCLEOTIDE SEQUENCE [LARGE SCALE GENOMIC DNA]</scope>
    <source>
        <strain evidence="2 3">DSM 25964</strain>
    </source>
</reference>
<dbReference type="EMBL" id="SORI01000023">
    <property type="protein sequence ID" value="TDY55407.1"/>
    <property type="molecule type" value="Genomic_DNA"/>
</dbReference>
<evidence type="ECO:0000313" key="3">
    <source>
        <dbReference type="Proteomes" id="UP000295066"/>
    </source>
</evidence>
<gene>
    <name evidence="2" type="ORF">C8D99_12311</name>
</gene>
<dbReference type="PANTHER" id="PTHR39174">
    <property type="entry name" value="INNER MEMBRANE PROTEIN-RELATED"/>
    <property type="match status" value="1"/>
</dbReference>
<dbReference type="Pfam" id="PF06196">
    <property type="entry name" value="DUF997"/>
    <property type="match status" value="1"/>
</dbReference>
<evidence type="ECO:0000313" key="2">
    <source>
        <dbReference type="EMBL" id="TDY55407.1"/>
    </source>
</evidence>
<protein>
    <submittedName>
        <fullName evidence="2">Putative membrane protein YhdT</fullName>
    </submittedName>
</protein>
<dbReference type="OrthoDB" id="1752893at2"/>
<keyword evidence="1" id="KW-0472">Membrane</keyword>
<dbReference type="Proteomes" id="UP000295066">
    <property type="component" value="Unassembled WGS sequence"/>
</dbReference>
<keyword evidence="1" id="KW-1133">Transmembrane helix</keyword>
<comment type="caution">
    <text evidence="2">The sequence shown here is derived from an EMBL/GenBank/DDBJ whole genome shotgun (WGS) entry which is preliminary data.</text>
</comment>
<proteinExistence type="predicted"/>
<dbReference type="AlphaFoldDB" id="A0A4V3HFV3"/>